<dbReference type="STRING" id="1679444.PYTT_2365"/>
<feature type="signal peptide" evidence="1">
    <location>
        <begin position="1"/>
        <end position="16"/>
    </location>
</feature>
<dbReference type="Proteomes" id="UP000176204">
    <property type="component" value="Chromosome I"/>
</dbReference>
<dbReference type="RefSeq" id="WP_067777635.1">
    <property type="nucleotide sequence ID" value="NZ_LIGX01000040.1"/>
</dbReference>
<reference evidence="3" key="1">
    <citation type="submission" date="2016-09" db="EMBL/GenBank/DDBJ databases">
        <authorList>
            <person name="Koehorst J."/>
        </authorList>
    </citation>
    <scope>NUCLEOTIDE SEQUENCE [LARGE SCALE GENOMIC DNA]</scope>
</reference>
<keyword evidence="1" id="KW-0732">Signal</keyword>
<protein>
    <submittedName>
        <fullName evidence="2">Uncharacterized protein</fullName>
    </submittedName>
</protein>
<dbReference type="AlphaFoldDB" id="A0A1C7P9P4"/>
<dbReference type="EMBL" id="LT629973">
    <property type="protein sequence ID" value="SEH99160.1"/>
    <property type="molecule type" value="Genomic_DNA"/>
</dbReference>
<evidence type="ECO:0000256" key="1">
    <source>
        <dbReference type="SAM" id="SignalP"/>
    </source>
</evidence>
<gene>
    <name evidence="2" type="ORF">PYTT_2365</name>
</gene>
<sequence length="147" mass="16047">MNTAICFLPLAMPALAVSGEAQQSQPSSPHYILAQELIELLHATDSILSMCYDAESIRNAIPQLETQRMTMNAIAVRQSELPDPTAEEEKEVLQLKDQFNSAWNNVSGQIDRLILNGLVTPELANVLSLDPSLVAQQQAQPATPPAR</sequence>
<organism evidence="2 3">
    <name type="scientific">Akkermansia glycaniphila</name>
    <dbReference type="NCBI Taxonomy" id="1679444"/>
    <lineage>
        <taxon>Bacteria</taxon>
        <taxon>Pseudomonadati</taxon>
        <taxon>Verrucomicrobiota</taxon>
        <taxon>Verrucomicrobiia</taxon>
        <taxon>Verrucomicrobiales</taxon>
        <taxon>Akkermansiaceae</taxon>
        <taxon>Akkermansia</taxon>
    </lineage>
</organism>
<evidence type="ECO:0000313" key="3">
    <source>
        <dbReference type="Proteomes" id="UP000176204"/>
    </source>
</evidence>
<dbReference type="PATRIC" id="fig|1679444.3.peg.1573"/>
<keyword evidence="3" id="KW-1185">Reference proteome</keyword>
<accession>A0A1C7P9P4</accession>
<proteinExistence type="predicted"/>
<feature type="chain" id="PRO_5014266459" evidence="1">
    <location>
        <begin position="17"/>
        <end position="147"/>
    </location>
</feature>
<name>A0A1C7P9P4_9BACT</name>
<dbReference type="KEGG" id="agl:PYTT_2365"/>
<evidence type="ECO:0000313" key="2">
    <source>
        <dbReference type="EMBL" id="SEH99160.1"/>
    </source>
</evidence>